<name>A0A4C1VDU0_EUMVA</name>
<keyword evidence="2" id="KW-1185">Reference proteome</keyword>
<comment type="caution">
    <text evidence="1">The sequence shown here is derived from an EMBL/GenBank/DDBJ whole genome shotgun (WGS) entry which is preliminary data.</text>
</comment>
<evidence type="ECO:0000313" key="2">
    <source>
        <dbReference type="Proteomes" id="UP000299102"/>
    </source>
</evidence>
<evidence type="ECO:0000313" key="1">
    <source>
        <dbReference type="EMBL" id="GBP37021.1"/>
    </source>
</evidence>
<protein>
    <submittedName>
        <fullName evidence="1">Uncharacterized protein</fullName>
    </submittedName>
</protein>
<gene>
    <name evidence="1" type="ORF">EVAR_31019_1</name>
</gene>
<accession>A0A4C1VDU0</accession>
<organism evidence="1 2">
    <name type="scientific">Eumeta variegata</name>
    <name type="common">Bagworm moth</name>
    <name type="synonym">Eumeta japonica</name>
    <dbReference type="NCBI Taxonomy" id="151549"/>
    <lineage>
        <taxon>Eukaryota</taxon>
        <taxon>Metazoa</taxon>
        <taxon>Ecdysozoa</taxon>
        <taxon>Arthropoda</taxon>
        <taxon>Hexapoda</taxon>
        <taxon>Insecta</taxon>
        <taxon>Pterygota</taxon>
        <taxon>Neoptera</taxon>
        <taxon>Endopterygota</taxon>
        <taxon>Lepidoptera</taxon>
        <taxon>Glossata</taxon>
        <taxon>Ditrysia</taxon>
        <taxon>Tineoidea</taxon>
        <taxon>Psychidae</taxon>
        <taxon>Oiketicinae</taxon>
        <taxon>Eumeta</taxon>
    </lineage>
</organism>
<dbReference type="Proteomes" id="UP000299102">
    <property type="component" value="Unassembled WGS sequence"/>
</dbReference>
<dbReference type="AlphaFoldDB" id="A0A4C1VDU0"/>
<proteinExistence type="predicted"/>
<dbReference type="EMBL" id="BGZK01000327">
    <property type="protein sequence ID" value="GBP37021.1"/>
    <property type="molecule type" value="Genomic_DNA"/>
</dbReference>
<reference evidence="1 2" key="1">
    <citation type="journal article" date="2019" name="Commun. Biol.">
        <title>The bagworm genome reveals a unique fibroin gene that provides high tensile strength.</title>
        <authorList>
            <person name="Kono N."/>
            <person name="Nakamura H."/>
            <person name="Ohtoshi R."/>
            <person name="Tomita M."/>
            <person name="Numata K."/>
            <person name="Arakawa K."/>
        </authorList>
    </citation>
    <scope>NUCLEOTIDE SEQUENCE [LARGE SCALE GENOMIC DNA]</scope>
</reference>
<sequence length="257" mass="29060">MRSARRVCTISRYYVRYDDELFHFRLFVENSRRSCRCCNVGLLQRCVGGAICLHLKIPNFHEKTQSLPCVTSEAKGGVYIHSKHLYVCDSCNRRALQSEYRSALQSPFNFDSCRFLLGESKSLSITAVTLSAYAISLQSFSNGSRSMSSSNRFHSIGSETDLCEYPIVVIFHPTPGANEQAKLSVREVVHHYRIDVRRPASLLELDPYHRPPGVIECARVVQEHQLHILPGRGANRNQHCGQYGYSGPPLRKAVLTL</sequence>